<dbReference type="OrthoDB" id="6154712at2759"/>
<gene>
    <name evidence="4" type="ORF">LSAA_13630</name>
</gene>
<dbReference type="InterPro" id="IPR052779">
    <property type="entry name" value="WDR62"/>
</dbReference>
<dbReference type="GO" id="GO:0007099">
    <property type="term" value="P:centriole replication"/>
    <property type="evidence" value="ECO:0007669"/>
    <property type="project" value="TreeGrafter"/>
</dbReference>
<evidence type="ECO:0000313" key="5">
    <source>
        <dbReference type="Proteomes" id="UP000675881"/>
    </source>
</evidence>
<dbReference type="Pfam" id="PF24782">
    <property type="entry name" value="WD40_MABP1-WDR62_2nd"/>
    <property type="match status" value="1"/>
</dbReference>
<feature type="region of interest" description="Disordered" evidence="2">
    <location>
        <begin position="1695"/>
        <end position="1827"/>
    </location>
</feature>
<proteinExistence type="predicted"/>
<feature type="compositionally biased region" description="Basic residues" evidence="2">
    <location>
        <begin position="1239"/>
        <end position="1263"/>
    </location>
</feature>
<dbReference type="PANTHER" id="PTHR45589:SF1">
    <property type="entry name" value="WD REPEAT DOMAIN 62, ISOFORM G"/>
    <property type="match status" value="1"/>
</dbReference>
<feature type="region of interest" description="Disordered" evidence="2">
    <location>
        <begin position="845"/>
        <end position="888"/>
    </location>
</feature>
<dbReference type="EMBL" id="HG994587">
    <property type="protein sequence ID" value="CAF3016841.1"/>
    <property type="molecule type" value="Genomic_DNA"/>
</dbReference>
<evidence type="ECO:0000313" key="4">
    <source>
        <dbReference type="EMBL" id="CAF3016841.1"/>
    </source>
</evidence>
<dbReference type="Pfam" id="PF00400">
    <property type="entry name" value="WD40"/>
    <property type="match status" value="3"/>
</dbReference>
<feature type="compositionally biased region" description="Polar residues" evidence="2">
    <location>
        <begin position="1006"/>
        <end position="1024"/>
    </location>
</feature>
<feature type="region of interest" description="Disordered" evidence="2">
    <location>
        <begin position="902"/>
        <end position="921"/>
    </location>
</feature>
<dbReference type="SMART" id="SM00320">
    <property type="entry name" value="WD40"/>
    <property type="match status" value="11"/>
</dbReference>
<feature type="compositionally biased region" description="Low complexity" evidence="2">
    <location>
        <begin position="1718"/>
        <end position="1728"/>
    </location>
</feature>
<dbReference type="InterPro" id="IPR056162">
    <property type="entry name" value="WD40_MABP1-WDR62_2nd"/>
</dbReference>
<feature type="region of interest" description="Disordered" evidence="2">
    <location>
        <begin position="2116"/>
        <end position="2140"/>
    </location>
</feature>
<dbReference type="Proteomes" id="UP000675881">
    <property type="component" value="Chromosome 8"/>
</dbReference>
<dbReference type="GO" id="GO:0072686">
    <property type="term" value="C:mitotic spindle"/>
    <property type="evidence" value="ECO:0007669"/>
    <property type="project" value="TreeGrafter"/>
</dbReference>
<dbReference type="SUPFAM" id="SSF50998">
    <property type="entry name" value="Quinoprotein alcohol dehydrogenase-like"/>
    <property type="match status" value="1"/>
</dbReference>
<evidence type="ECO:0000259" key="3">
    <source>
        <dbReference type="Pfam" id="PF24782"/>
    </source>
</evidence>
<dbReference type="SUPFAM" id="SSF50978">
    <property type="entry name" value="WD40 repeat-like"/>
    <property type="match status" value="1"/>
</dbReference>
<sequence>MNPSELTDTSTSSGGSSAIKKKVTIAEEENVVVEHPSHDHRDRRWMMGEGSGRERTSSPGKVKIDLKTSRIKSNEEIEAERDAKVMHPSLHKVKLERVLGLTVPSNAGLASSPATGIVAYPAGCTVTITSVGFSEDGRFLVTGECGHLPSVRIWDVHEKNMIAEFSGHKFGINCVAFAPNNKYVVSVGSQHDMIVNVWDWKNNVKVASNKISTKVKAISFSENGNYFVTAGNRHVKFWYLEYSRSKYKDPMPLMGRSAILGEQRNNYFCDVSCGRGEMGDSTYAITKSGLLCEFNNRRLLDKWVELRTQNANCLSVGEDYVFIGCGDGIIRCFSPHTLQFITTLPRTHYLGVDVSKGLSISHMASHPPTAKYPDAKAITYDEQNFKVTVVYNDHIGKSHSFIFHSACIWGLEIYPSFIDGEKKNPQQKPVLPPGSFITCSSDDTIRIWNLSSNMSHSTLYRRNIYSDELLKTLYVDSELNHIKELDNSNVDKGVGGGSVSGGGGSNGGETVVDQRNGVRCIRISLDGKHLASGDRSGNIRVHDLQFMDEICKIEAHDAEVLCLEYCGPIENSKGKYLLASASRDRLIHIFNATRDYNFLTTLDDHSSSITAVKFLPSPYIQMVSCGADKSIIFRDINVDKQKGLPEFSRGTHVVGKTTLYDMEVDHNAKHILTACQDRNIRIYTVGNGKHLRTFKGSVSDDGTLIKVVLDHSGLYAATSCTDKTLAIYDYYSGECMATMFGHSELVTGLKFTEDCKHLISVSGDGCIFVWRLPHEMTSNMIAKLATVSRKDSSSRIYIGNNNEEYFGSPPPDMMHPTVNRDEEDDSYRFRTKNSVDYPKGRWAQRVGSRGMTVKSHYDSDSVIPFPKKFDSNYNNSKDSSLETGEYKQQKDLEDDYSLSEIENNRGTSPQQQKDSQDSQRSKLRLDALPSHLRPEHDADIDEYSDGLTTQDDGGESTEPEVTERTMYFGQSEETPGVYTVNAMDVDELRRSQRRSKKPGKGIERLQQGSSSNSNTAEVLTTPSQDSDSDDSEEEDEEDEEVSTPSADKNILSILSVSSENVDLVGRRERFLKSNFESLGSNSGLVTESNSFSNQYREGSALHRNASTIARAQSFRDKEQNRKREELQRRIEETKKKLQNIGYRSMIKGSQSISDLSMHIPEKDFSEGSASRPTSRNSARGFFYSPSSYLNFRTSGTLSETDASVFRRRNNFSQYHHHALLLATPRDHHHLVSSSTPKVTHSHTKLRRTLSARSSRVRNLKKSSVRSSYSSDSDSSSHTVGGGFGDYLSSLSACPPLVGNLPTSSSTLDKCYGHSSLCRHISMPFSDLPSIGKDTGDAAFLSESETVISDSFSDGDSLSLHIKEEKISPRKERIITERLREMAAKFERDEMVSMEKELEFLEKELCRRRKKRNIWNSLTRRLSKEIFGKFNENIRVWENKMCRRSKRRPSSFFNLKNISVASSITIHSSPNTPSLSEFPPSISKKNLRSHRRCRSLTHNYRVYAPPFLTSSPPIGAKSMWIPMTSATLGRNRAVVVSSAPSNLTRRISLQNLSCINKCEIVDDCRTIGNFSHSEREDLDSGLRRTCSLSDLNKPIAPRRILPAPPATVSGKKVQSSSKHWKFYPSSQTQHQYQQYQQMQPQTTKTLHGPPIIHDRPIANRSNNYKNLGGNAAYKSGPEFIYGEDGSVVPSYMRSTSASVKKEKQYPLHQSNTIPRRKSSIGQMSSQSTSDLRSTKEGGGGSSSNRIEDSSSEENSDRKSGRRRSSSQDRRSSSYRNNGSEGVGLNHEHRARSERDLSKVTKVKVRTNSKEDSSSLGVGGPTPSSYYKQQKNKMKTTTLIVNNNDEDNGLNINHNNNNELRLIPSTRTAAALVHAADNLVQLYKRIAIDYDLNDNMKSELLAKLANSAVTAQQTLNPVHPGMAHENKSVVQSCSLLYSVVGELASAAMSSIKQILSSKQGPHDDNSGSSNSYSRGGSGANCSSTDLASNPYFMHMIENYSSMMLQNLAHQRQIRDGDGDSECMSDSANITVNPIVPQSRTKFHILLNTFSPKFRLIGTTTLKELSQTARSLESTQASTIAGRFPKTKLSIVESLIIRTSLNPTTPILSTHEEEPIFQLDGSRNRKLHDYQGSTDEGAISNAL</sequence>
<reference evidence="4" key="1">
    <citation type="submission" date="2021-02" db="EMBL/GenBank/DDBJ databases">
        <authorList>
            <person name="Bekaert M."/>
        </authorList>
    </citation>
    <scope>NUCLEOTIDE SEQUENCE</scope>
    <source>
        <strain evidence="4">IoA-00</strain>
    </source>
</reference>
<dbReference type="PROSITE" id="PS50294">
    <property type="entry name" value="WD_REPEATS_REGION"/>
    <property type="match status" value="1"/>
</dbReference>
<feature type="region of interest" description="Disordered" evidence="2">
    <location>
        <begin position="1"/>
        <end position="60"/>
    </location>
</feature>
<feature type="coiled-coil region" evidence="1">
    <location>
        <begin position="1116"/>
        <end position="1143"/>
    </location>
</feature>
<dbReference type="InterPro" id="IPR011047">
    <property type="entry name" value="Quinoprotein_ADH-like_sf"/>
</dbReference>
<accession>A0A7R8HCT5</accession>
<feature type="compositionally biased region" description="Low complexity" evidence="2">
    <location>
        <begin position="1264"/>
        <end position="1276"/>
    </location>
</feature>
<protein>
    <submittedName>
        <fullName evidence="4">MAPKBP1</fullName>
    </submittedName>
</protein>
<dbReference type="Gene3D" id="2.130.10.10">
    <property type="entry name" value="YVTN repeat-like/Quinoprotein amine dehydrogenase"/>
    <property type="match status" value="3"/>
</dbReference>
<keyword evidence="1" id="KW-0175">Coiled coil</keyword>
<dbReference type="InterPro" id="IPR036322">
    <property type="entry name" value="WD40_repeat_dom_sf"/>
</dbReference>
<feature type="region of interest" description="Disordered" evidence="2">
    <location>
        <begin position="1227"/>
        <end position="1278"/>
    </location>
</feature>
<dbReference type="InterPro" id="IPR015943">
    <property type="entry name" value="WD40/YVTN_repeat-like_dom_sf"/>
</dbReference>
<feature type="region of interest" description="Disordered" evidence="2">
    <location>
        <begin position="927"/>
        <end position="1049"/>
    </location>
</feature>
<dbReference type="PROSITE" id="PS50082">
    <property type="entry name" value="WD_REPEATS_2"/>
    <property type="match status" value="3"/>
</dbReference>
<evidence type="ECO:0000256" key="1">
    <source>
        <dbReference type="SAM" id="Coils"/>
    </source>
</evidence>
<feature type="compositionally biased region" description="Basic and acidic residues" evidence="2">
    <location>
        <begin position="1784"/>
        <end position="1797"/>
    </location>
</feature>
<dbReference type="InterPro" id="IPR001680">
    <property type="entry name" value="WD40_rpt"/>
</dbReference>
<feature type="domain" description="MABP1/WDR62 second WD40" evidence="3">
    <location>
        <begin position="408"/>
        <end position="772"/>
    </location>
</feature>
<dbReference type="PANTHER" id="PTHR45589">
    <property type="entry name" value="WD REPEAT DOMAIN 62, ISOFORM G"/>
    <property type="match status" value="1"/>
</dbReference>
<evidence type="ECO:0000256" key="2">
    <source>
        <dbReference type="SAM" id="MobiDB-lite"/>
    </source>
</evidence>
<feature type="region of interest" description="Disordered" evidence="2">
    <location>
        <begin position="1953"/>
        <end position="1977"/>
    </location>
</feature>
<feature type="compositionally biased region" description="Polar residues" evidence="2">
    <location>
        <begin position="871"/>
        <end position="882"/>
    </location>
</feature>
<feature type="compositionally biased region" description="Acidic residues" evidence="2">
    <location>
        <begin position="1026"/>
        <end position="1041"/>
    </location>
</feature>
<organism evidence="4 5">
    <name type="scientific">Lepeophtheirus salmonis</name>
    <name type="common">Salmon louse</name>
    <name type="synonym">Caligus salmonis</name>
    <dbReference type="NCBI Taxonomy" id="72036"/>
    <lineage>
        <taxon>Eukaryota</taxon>
        <taxon>Metazoa</taxon>
        <taxon>Ecdysozoa</taxon>
        <taxon>Arthropoda</taxon>
        <taxon>Crustacea</taxon>
        <taxon>Multicrustacea</taxon>
        <taxon>Hexanauplia</taxon>
        <taxon>Copepoda</taxon>
        <taxon>Siphonostomatoida</taxon>
        <taxon>Caligidae</taxon>
        <taxon>Lepeophtheirus</taxon>
    </lineage>
</organism>
<name>A0A7R8HCT5_LEPSM</name>
<keyword evidence="5" id="KW-1185">Reference proteome</keyword>
<feature type="compositionally biased region" description="Basic and acidic residues" evidence="2">
    <location>
        <begin position="35"/>
        <end position="60"/>
    </location>
</feature>